<accession>A0A383BBG5</accession>
<evidence type="ECO:0000313" key="1">
    <source>
        <dbReference type="EMBL" id="SVE17129.1"/>
    </source>
</evidence>
<sequence>SVGTHLFKKHASKKFSKNLITYYFKTN</sequence>
<protein>
    <submittedName>
        <fullName evidence="1">Uncharacterized protein</fullName>
    </submittedName>
</protein>
<dbReference type="AlphaFoldDB" id="A0A383BBG5"/>
<name>A0A383BBG5_9ZZZZ</name>
<proteinExistence type="predicted"/>
<reference evidence="1" key="1">
    <citation type="submission" date="2018-05" db="EMBL/GenBank/DDBJ databases">
        <authorList>
            <person name="Lanie J.A."/>
            <person name="Ng W.-L."/>
            <person name="Kazmierczak K.M."/>
            <person name="Andrzejewski T.M."/>
            <person name="Davidsen T.M."/>
            <person name="Wayne K.J."/>
            <person name="Tettelin H."/>
            <person name="Glass J.I."/>
            <person name="Rusch D."/>
            <person name="Podicherti R."/>
            <person name="Tsui H.-C.T."/>
            <person name="Winkler M.E."/>
        </authorList>
    </citation>
    <scope>NUCLEOTIDE SEQUENCE</scope>
</reference>
<dbReference type="EMBL" id="UINC01198941">
    <property type="protein sequence ID" value="SVE17129.1"/>
    <property type="molecule type" value="Genomic_DNA"/>
</dbReference>
<organism evidence="1">
    <name type="scientific">marine metagenome</name>
    <dbReference type="NCBI Taxonomy" id="408172"/>
    <lineage>
        <taxon>unclassified sequences</taxon>
        <taxon>metagenomes</taxon>
        <taxon>ecological metagenomes</taxon>
    </lineage>
</organism>
<feature type="non-terminal residue" evidence="1">
    <location>
        <position position="1"/>
    </location>
</feature>
<gene>
    <name evidence="1" type="ORF">METZ01_LOCUS469983</name>
</gene>